<dbReference type="EMBL" id="NCKW01004929">
    <property type="protein sequence ID" value="POM74118.1"/>
    <property type="molecule type" value="Genomic_DNA"/>
</dbReference>
<gene>
    <name evidence="3" type="ORF">PHPALM_8969</name>
</gene>
<comment type="caution">
    <text evidence="3">The sequence shown here is derived from an EMBL/GenBank/DDBJ whole genome shotgun (WGS) entry which is preliminary data.</text>
</comment>
<dbReference type="InterPro" id="IPR056924">
    <property type="entry name" value="SH3_Tf2-1"/>
</dbReference>
<dbReference type="Pfam" id="PF24626">
    <property type="entry name" value="SH3_Tf2-1"/>
    <property type="match status" value="1"/>
</dbReference>
<sequence>MASTLDKQRRDLILLDTKNLTLKVASSVESNKLKHRFVGPFAVLARHGTTYTIDLPKAMTTHLTFYAGRRKQYHDPLGPSPRTEEGQDERSPPRNEAKPFGQPEAKPVNGTQAGTHTSHTSGESRNSVVNSPVELASLTTKGVHILTKDLWGPRLASLSGSLATRFTSKGCLDRVLAIPKLTNLVA</sequence>
<organism evidence="3 4">
    <name type="scientific">Phytophthora palmivora</name>
    <dbReference type="NCBI Taxonomy" id="4796"/>
    <lineage>
        <taxon>Eukaryota</taxon>
        <taxon>Sar</taxon>
        <taxon>Stramenopiles</taxon>
        <taxon>Oomycota</taxon>
        <taxon>Peronosporomycetes</taxon>
        <taxon>Peronosporales</taxon>
        <taxon>Peronosporaceae</taxon>
        <taxon>Phytophthora</taxon>
    </lineage>
</organism>
<feature type="compositionally biased region" description="Polar residues" evidence="1">
    <location>
        <begin position="109"/>
        <end position="129"/>
    </location>
</feature>
<feature type="compositionally biased region" description="Basic and acidic residues" evidence="1">
    <location>
        <begin position="82"/>
        <end position="97"/>
    </location>
</feature>
<protein>
    <submittedName>
        <fullName evidence="3">Pol protein</fullName>
    </submittedName>
</protein>
<dbReference type="AlphaFoldDB" id="A0A2P4Y8I6"/>
<proteinExistence type="predicted"/>
<keyword evidence="4" id="KW-1185">Reference proteome</keyword>
<evidence type="ECO:0000313" key="4">
    <source>
        <dbReference type="Proteomes" id="UP000237271"/>
    </source>
</evidence>
<feature type="region of interest" description="Disordered" evidence="1">
    <location>
        <begin position="71"/>
        <end position="129"/>
    </location>
</feature>
<evidence type="ECO:0000256" key="1">
    <source>
        <dbReference type="SAM" id="MobiDB-lite"/>
    </source>
</evidence>
<reference evidence="3 4" key="1">
    <citation type="journal article" date="2017" name="Genome Biol. Evol.">
        <title>Phytophthora megakarya and P. palmivora, closely related causal agents of cacao black pod rot, underwent increases in genome sizes and gene numbers by different mechanisms.</title>
        <authorList>
            <person name="Ali S.S."/>
            <person name="Shao J."/>
            <person name="Lary D.J."/>
            <person name="Kronmiller B."/>
            <person name="Shen D."/>
            <person name="Strem M.D."/>
            <person name="Amoako-Attah I."/>
            <person name="Akrofi A.Y."/>
            <person name="Begoude B.A."/>
            <person name="Ten Hoopen G.M."/>
            <person name="Coulibaly K."/>
            <person name="Kebe B.I."/>
            <person name="Melnick R.L."/>
            <person name="Guiltinan M.J."/>
            <person name="Tyler B.M."/>
            <person name="Meinhardt L.W."/>
            <person name="Bailey B.A."/>
        </authorList>
    </citation>
    <scope>NUCLEOTIDE SEQUENCE [LARGE SCALE GENOMIC DNA]</scope>
    <source>
        <strain evidence="4">sbr112.9</strain>
    </source>
</reference>
<dbReference type="OrthoDB" id="125101at2759"/>
<dbReference type="Proteomes" id="UP000237271">
    <property type="component" value="Unassembled WGS sequence"/>
</dbReference>
<feature type="domain" description="Tf2-1-like SH3-like" evidence="2">
    <location>
        <begin position="11"/>
        <end position="73"/>
    </location>
</feature>
<evidence type="ECO:0000313" key="3">
    <source>
        <dbReference type="EMBL" id="POM74118.1"/>
    </source>
</evidence>
<name>A0A2P4Y8I6_9STRA</name>
<evidence type="ECO:0000259" key="2">
    <source>
        <dbReference type="Pfam" id="PF24626"/>
    </source>
</evidence>
<accession>A0A2P4Y8I6</accession>